<protein>
    <submittedName>
        <fullName evidence="2">Uncharacterized protein</fullName>
    </submittedName>
</protein>
<evidence type="ECO:0000313" key="5">
    <source>
        <dbReference type="Proteomes" id="UP000037962"/>
    </source>
</evidence>
<dbReference type="RefSeq" id="WP_043077912.1">
    <property type="nucleotide sequence ID" value="NZ_CP011530.1"/>
</dbReference>
<dbReference type="EMBL" id="LJFS01000045">
    <property type="protein sequence ID" value="KPG26489.1"/>
    <property type="molecule type" value="Genomic_DNA"/>
</dbReference>
<name>A0A7V8RUC6_9MYCO</name>
<dbReference type="GeneID" id="45765869"/>
<feature type="coiled-coil region" evidence="1">
    <location>
        <begin position="9"/>
        <end position="78"/>
    </location>
</feature>
<keyword evidence="5" id="KW-1185">Reference proteome</keyword>
<feature type="coiled-coil region" evidence="1">
    <location>
        <begin position="134"/>
        <end position="161"/>
    </location>
</feature>
<dbReference type="Proteomes" id="UP000037843">
    <property type="component" value="Unassembled WGS sequence"/>
</dbReference>
<sequence>MTWIKSAELESLRARVRRAKEDIQAARAALNAGMQLAASAMTQLDPVAPLAEKAAQELKAERVRTNKAERELSETKAQRDMMCNQLDSTRADLAEVRKVLDTANGGPVGLLVGYSVGGNVNAKVALKSAAVTAAEHLAKRVGELADKVKAQREELDAIEHQRAQEAVDAEYAALPDCAPNGWFACPKCDREVVSPRLSDDADQNPQSAEMYSVITLAALASQGAVVTVGHAKPKLPQHLVWRCVCGHTVRTKTRDAS</sequence>
<dbReference type="Proteomes" id="UP000037962">
    <property type="component" value="Unassembled WGS sequence"/>
</dbReference>
<evidence type="ECO:0000313" key="4">
    <source>
        <dbReference type="Proteomes" id="UP000037843"/>
    </source>
</evidence>
<dbReference type="KEGG" id="miz:BAB75_18545"/>
<gene>
    <name evidence="2" type="ORF">AN908_26860</name>
    <name evidence="3" type="ORF">AN912_25035</name>
</gene>
<evidence type="ECO:0000313" key="2">
    <source>
        <dbReference type="EMBL" id="KPG02930.1"/>
    </source>
</evidence>
<accession>A0A7V8RUC6</accession>
<keyword evidence="1" id="KW-0175">Coiled coil</keyword>
<comment type="caution">
    <text evidence="2">The sequence shown here is derived from an EMBL/GenBank/DDBJ whole genome shotgun (WGS) entry which is preliminary data.</text>
</comment>
<reference evidence="4 5" key="1">
    <citation type="submission" date="2015-09" db="EMBL/GenBank/DDBJ databases">
        <title>Genome Sequences of Mycobacterium immunogenum Isolates, Recuperated from a Chloraminated Drinking Water Distribution System Simulator Subjected to Episodes of Nitrification.</title>
        <authorList>
            <person name="Gomez-Alvarez V."/>
            <person name="Revetta R.P."/>
        </authorList>
    </citation>
    <scope>NUCLEOTIDE SEQUENCE [LARGE SCALE GENOMIC DNA]</scope>
    <source>
        <strain evidence="2 4">H008</strain>
        <strain evidence="3 5">H076</strain>
    </source>
</reference>
<dbReference type="AlphaFoldDB" id="A0A7V8RUC6"/>
<organism evidence="2 4">
    <name type="scientific">Mycobacteroides immunogenum</name>
    <dbReference type="NCBI Taxonomy" id="83262"/>
    <lineage>
        <taxon>Bacteria</taxon>
        <taxon>Bacillati</taxon>
        <taxon>Actinomycetota</taxon>
        <taxon>Actinomycetes</taxon>
        <taxon>Mycobacteriales</taxon>
        <taxon>Mycobacteriaceae</taxon>
        <taxon>Mycobacteroides</taxon>
    </lineage>
</organism>
<dbReference type="EMBL" id="LJFO01000024">
    <property type="protein sequence ID" value="KPG02930.1"/>
    <property type="molecule type" value="Genomic_DNA"/>
</dbReference>
<evidence type="ECO:0000313" key="3">
    <source>
        <dbReference type="EMBL" id="KPG26489.1"/>
    </source>
</evidence>
<proteinExistence type="predicted"/>
<evidence type="ECO:0000256" key="1">
    <source>
        <dbReference type="SAM" id="Coils"/>
    </source>
</evidence>